<dbReference type="AlphaFoldDB" id="A0A090L1G1"/>
<dbReference type="CTD" id="36375901"/>
<reference evidence="4" key="3">
    <citation type="submission" date="2020-12" db="UniProtKB">
        <authorList>
            <consortium name="WormBaseParasite"/>
        </authorList>
    </citation>
    <scope>IDENTIFICATION</scope>
</reference>
<feature type="transmembrane region" description="Helical" evidence="1">
    <location>
        <begin position="113"/>
        <end position="134"/>
    </location>
</feature>
<evidence type="ECO:0000256" key="1">
    <source>
        <dbReference type="SAM" id="Phobius"/>
    </source>
</evidence>
<evidence type="ECO:0000313" key="5">
    <source>
        <dbReference type="WormBase" id="SRAE_1000179700"/>
    </source>
</evidence>
<sequence>MISNKIENKVIESDYHDGDTNPPHVSWVPIISRRSEKIKEVFDVIAKSEGTESDYIKKLNRIAEMLNVTYDIENENFSKIKKNNLENVKSYKKKYIEKSELEKYRNNAFSINVILSTKISIYLYSCLLFFTFLLF</sequence>
<accession>A0A090L1G1</accession>
<reference evidence="3" key="1">
    <citation type="submission" date="2014-09" db="EMBL/GenBank/DDBJ databases">
        <authorList>
            <person name="Martin A.A."/>
        </authorList>
    </citation>
    <scope>NUCLEOTIDE SEQUENCE</scope>
    <source>
        <strain evidence="3">ED321</strain>
    </source>
</reference>
<reference evidence="2" key="2">
    <citation type="submission" date="2014-09" db="EMBL/GenBank/DDBJ databases">
        <authorList>
            <person name="Aslett A.Martin."/>
        </authorList>
    </citation>
    <scope>NUCLEOTIDE SEQUENCE</scope>
    <source>
        <strain evidence="2">ED321 Heterogonic</strain>
    </source>
</reference>
<evidence type="ECO:0000313" key="2">
    <source>
        <dbReference type="EMBL" id="CEF63536.1"/>
    </source>
</evidence>
<evidence type="ECO:0000313" key="3">
    <source>
        <dbReference type="Proteomes" id="UP000035682"/>
    </source>
</evidence>
<proteinExistence type="predicted"/>
<gene>
    <name evidence="2 4 5" type="ORF">SRAE_1000179700</name>
</gene>
<dbReference type="Proteomes" id="UP000035682">
    <property type="component" value="Unplaced"/>
</dbReference>
<keyword evidence="1" id="KW-0472">Membrane</keyword>
<name>A0A090L1G1_STRRB</name>
<protein>
    <submittedName>
        <fullName evidence="2 4">Uncharacterized protein</fullName>
    </submittedName>
</protein>
<keyword evidence="1" id="KW-1133">Transmembrane helix</keyword>
<keyword evidence="3" id="KW-1185">Reference proteome</keyword>
<dbReference type="RefSeq" id="XP_024502738.1">
    <property type="nucleotide sequence ID" value="XM_024648795.1"/>
</dbReference>
<dbReference type="WBParaSite" id="SRAE_1000179700.1">
    <property type="protein sequence ID" value="SRAE_1000179700.1"/>
    <property type="gene ID" value="WBGene00258406"/>
</dbReference>
<dbReference type="GeneID" id="36375901"/>
<dbReference type="EMBL" id="LN609528">
    <property type="protein sequence ID" value="CEF63536.1"/>
    <property type="molecule type" value="Genomic_DNA"/>
</dbReference>
<organism evidence="2">
    <name type="scientific">Strongyloides ratti</name>
    <name type="common">Parasitic roundworm</name>
    <dbReference type="NCBI Taxonomy" id="34506"/>
    <lineage>
        <taxon>Eukaryota</taxon>
        <taxon>Metazoa</taxon>
        <taxon>Ecdysozoa</taxon>
        <taxon>Nematoda</taxon>
        <taxon>Chromadorea</taxon>
        <taxon>Rhabditida</taxon>
        <taxon>Tylenchina</taxon>
        <taxon>Panagrolaimomorpha</taxon>
        <taxon>Strongyloidoidea</taxon>
        <taxon>Strongyloididae</taxon>
        <taxon>Strongyloides</taxon>
    </lineage>
</organism>
<dbReference type="WormBase" id="SRAE_1000179700">
    <property type="protein sequence ID" value="SRP04693"/>
    <property type="gene ID" value="WBGene00258406"/>
</dbReference>
<keyword evidence="1" id="KW-0812">Transmembrane</keyword>
<evidence type="ECO:0000313" key="4">
    <source>
        <dbReference type="WBParaSite" id="SRAE_1000179700.1"/>
    </source>
</evidence>